<feature type="compositionally biased region" description="Basic and acidic residues" evidence="8">
    <location>
        <begin position="719"/>
        <end position="734"/>
    </location>
</feature>
<feature type="region of interest" description="Disordered" evidence="8">
    <location>
        <begin position="693"/>
        <end position="734"/>
    </location>
</feature>
<evidence type="ECO:0000256" key="4">
    <source>
        <dbReference type="ARBA" id="ARBA00022475"/>
    </source>
</evidence>
<evidence type="ECO:0000256" key="1">
    <source>
        <dbReference type="ARBA" id="ARBA00004651"/>
    </source>
</evidence>
<feature type="transmembrane region" description="Helical" evidence="9">
    <location>
        <begin position="537"/>
        <end position="556"/>
    </location>
</feature>
<keyword evidence="4" id="KW-1003">Cell membrane</keyword>
<feature type="transmembrane region" description="Helical" evidence="9">
    <location>
        <begin position="184"/>
        <end position="205"/>
    </location>
</feature>
<feature type="transmembrane region" description="Helical" evidence="9">
    <location>
        <begin position="286"/>
        <end position="307"/>
    </location>
</feature>
<dbReference type="InterPro" id="IPR000060">
    <property type="entry name" value="BCCT_transptr"/>
</dbReference>
<feature type="region of interest" description="Disordered" evidence="8">
    <location>
        <begin position="15"/>
        <end position="66"/>
    </location>
</feature>
<keyword evidence="7 9" id="KW-0472">Membrane</keyword>
<feature type="transmembrane region" description="Helical" evidence="9">
    <location>
        <begin position="327"/>
        <end position="347"/>
    </location>
</feature>
<dbReference type="HOGENOM" id="CLU_010118_4_0_11"/>
<accession>B1VGG3</accession>
<evidence type="ECO:0000256" key="2">
    <source>
        <dbReference type="ARBA" id="ARBA00005658"/>
    </source>
</evidence>
<keyword evidence="11" id="KW-1185">Reference proteome</keyword>
<reference evidence="10 11" key="1">
    <citation type="journal article" date="2008" name="J. Biotechnol.">
        <title>The lifestyle of Corynebacterium urealyticum derived from its complete genome sequence established by pyrosequencing.</title>
        <authorList>
            <person name="Tauch A."/>
            <person name="Trost E."/>
            <person name="Tilker A."/>
            <person name="Ludewig U."/>
            <person name="Schneiker S."/>
            <person name="Goesmann A."/>
            <person name="Arnold W."/>
            <person name="Bekel T."/>
            <person name="Brinkrolf K."/>
            <person name="Brune I."/>
            <person name="Goetker S."/>
            <person name="Kalinowski J."/>
            <person name="Kamp P.-B."/>
            <person name="Lobo F.P."/>
            <person name="Viehoever P."/>
            <person name="Weisshaar B."/>
            <person name="Soriano F."/>
            <person name="Droege M."/>
            <person name="Puehler A."/>
        </authorList>
    </citation>
    <scope>NUCLEOTIDE SEQUENCE [LARGE SCALE GENOMIC DNA]</scope>
    <source>
        <strain evidence="11">ATCC 43042 / DSM 7109</strain>
    </source>
</reference>
<dbReference type="GO" id="GO:0022857">
    <property type="term" value="F:transmembrane transporter activity"/>
    <property type="evidence" value="ECO:0007669"/>
    <property type="project" value="InterPro"/>
</dbReference>
<feature type="compositionally biased region" description="Basic and acidic residues" evidence="8">
    <location>
        <begin position="48"/>
        <end position="62"/>
    </location>
</feature>
<evidence type="ECO:0000256" key="8">
    <source>
        <dbReference type="SAM" id="MobiDB-lite"/>
    </source>
</evidence>
<evidence type="ECO:0000256" key="7">
    <source>
        <dbReference type="ARBA" id="ARBA00023136"/>
    </source>
</evidence>
<proteinExistence type="inferred from homology"/>
<evidence type="ECO:0000256" key="3">
    <source>
        <dbReference type="ARBA" id="ARBA00022448"/>
    </source>
</evidence>
<evidence type="ECO:0000256" key="9">
    <source>
        <dbReference type="SAM" id="Phobius"/>
    </source>
</evidence>
<feature type="transmembrane region" description="Helical" evidence="9">
    <location>
        <begin position="445"/>
        <end position="464"/>
    </location>
</feature>
<dbReference type="GO" id="GO:0005886">
    <property type="term" value="C:plasma membrane"/>
    <property type="evidence" value="ECO:0007669"/>
    <property type="project" value="UniProtKB-SubCell"/>
</dbReference>
<feature type="transmembrane region" description="Helical" evidence="9">
    <location>
        <begin position="495"/>
        <end position="516"/>
    </location>
</feature>
<feature type="transmembrane region" description="Helical" evidence="9">
    <location>
        <begin position="241"/>
        <end position="259"/>
    </location>
</feature>
<dbReference type="NCBIfam" id="TIGR00842">
    <property type="entry name" value="bcct"/>
    <property type="match status" value="1"/>
</dbReference>
<feature type="transmembrane region" description="Helical" evidence="9">
    <location>
        <begin position="144"/>
        <end position="164"/>
    </location>
</feature>
<dbReference type="PANTHER" id="PTHR30047">
    <property type="entry name" value="HIGH-AFFINITY CHOLINE TRANSPORT PROTEIN-RELATED"/>
    <property type="match status" value="1"/>
</dbReference>
<gene>
    <name evidence="10" type="ordered locus">cu1310</name>
</gene>
<dbReference type="KEGG" id="cur:cu1310"/>
<protein>
    <submittedName>
        <fullName evidence="10">Putative transporter</fullName>
    </submittedName>
</protein>
<feature type="transmembrane region" description="Helical" evidence="9">
    <location>
        <begin position="410"/>
        <end position="433"/>
    </location>
</feature>
<feature type="transmembrane region" description="Helical" evidence="9">
    <location>
        <begin position="568"/>
        <end position="588"/>
    </location>
</feature>
<feature type="transmembrane region" description="Helical" evidence="9">
    <location>
        <begin position="359"/>
        <end position="390"/>
    </location>
</feature>
<comment type="subcellular location">
    <subcellularLocation>
        <location evidence="1">Cell membrane</location>
        <topology evidence="1">Multi-pass membrane protein</topology>
    </subcellularLocation>
</comment>
<sequence length="734" mass="79597">MHLCRNHYTFRRASVRKDPTVSENPRGLPPEQTAAQRRKEAAAGAQRAAERAHQERARRRETQTAMTRRARIALAQASSGERSIHPALIPGIDVENTDAEFKTNKPVFAVALAAAIAVLAWAIIAPENLAETGGAMREWVVIHFGWMFTTIMVAALVFLLVVGLGPTGKIRLGQDDSEPEFSTFAWISMLFAAGLGIGLIFYGPMEPLTHFLSPPPFAGVEAGTQDAVFPALTAAVLHQASLPWVVYALVGGSIAYASFRRGRLPLISSLFEPLITDPNNRVAGKIIDIFAVLVTLFGTATSLGIGALQIRTGTSIITGNPLEGDGVMVAIISILTVIFIFSATSGVKRGIRILSNTNMGLVISLGLFVLITGPTLFIFDLLPVTVMQLIQNFIDMMSTNPSEGPVEKEFVTAYTMLFWAWWISWSPFVGMFIAKISKGRTLRQFVTVVLLVPSGLSIAWFVVFGGTTIWRTLNGDPIEIKGSGENVMFDLIDKLPFSGLVNIIALIAIIIFFNTAADSATNVMGSMSQSGRPVPSLPVTIIWGTALGSVALFLLLAGGDDALSGLQAIMVSCALPFAVILIGVMVAWTKDLHNDPVMLRRRFAVEAIDRGVRRGLDEHDGHFIFGATQVPEGQGAAEAVDVEDESFHTWYTDNASEDYIVHKLEEKAGAQIEREEFEQAVADAEARAEAEAEIANDARAMEDYWTERVSGSNSDSDTEEHSKEDADSEDDSSR</sequence>
<name>B1VGG3_CORU7</name>
<dbReference type="AlphaFoldDB" id="B1VGG3"/>
<dbReference type="eggNOG" id="COG1292">
    <property type="taxonomic scope" value="Bacteria"/>
</dbReference>
<dbReference type="PANTHER" id="PTHR30047:SF7">
    <property type="entry name" value="HIGH-AFFINITY CHOLINE TRANSPORT PROTEIN"/>
    <property type="match status" value="1"/>
</dbReference>
<evidence type="ECO:0000256" key="6">
    <source>
        <dbReference type="ARBA" id="ARBA00022989"/>
    </source>
</evidence>
<dbReference type="Proteomes" id="UP000001727">
    <property type="component" value="Chromosome"/>
</dbReference>
<keyword evidence="3" id="KW-0813">Transport</keyword>
<comment type="similarity">
    <text evidence="2">Belongs to the BCCT transporter (TC 2.A.15) family.</text>
</comment>
<evidence type="ECO:0000256" key="5">
    <source>
        <dbReference type="ARBA" id="ARBA00022692"/>
    </source>
</evidence>
<keyword evidence="6 9" id="KW-1133">Transmembrane helix</keyword>
<organism evidence="10 11">
    <name type="scientific">Corynebacterium urealyticum (strain ATCC 43042 / DSM 7109)</name>
    <dbReference type="NCBI Taxonomy" id="504474"/>
    <lineage>
        <taxon>Bacteria</taxon>
        <taxon>Bacillati</taxon>
        <taxon>Actinomycetota</taxon>
        <taxon>Actinomycetes</taxon>
        <taxon>Mycobacteriales</taxon>
        <taxon>Corynebacteriaceae</taxon>
        <taxon>Corynebacterium</taxon>
    </lineage>
</organism>
<dbReference type="EMBL" id="AM942444">
    <property type="protein sequence ID" value="CAQ05270.1"/>
    <property type="molecule type" value="Genomic_DNA"/>
</dbReference>
<keyword evidence="5 9" id="KW-0812">Transmembrane</keyword>
<feature type="transmembrane region" description="Helical" evidence="9">
    <location>
        <begin position="107"/>
        <end position="124"/>
    </location>
</feature>
<dbReference type="Pfam" id="PF02028">
    <property type="entry name" value="BCCT"/>
    <property type="match status" value="1"/>
</dbReference>
<evidence type="ECO:0000313" key="11">
    <source>
        <dbReference type="Proteomes" id="UP000001727"/>
    </source>
</evidence>
<evidence type="ECO:0000313" key="10">
    <source>
        <dbReference type="EMBL" id="CAQ05270.1"/>
    </source>
</evidence>